<dbReference type="OrthoDB" id="1924787at2759"/>
<keyword evidence="8" id="KW-1185">Reference proteome</keyword>
<name>A0A8T2UAZ2_CERRI</name>
<dbReference type="PANTHER" id="PTHR11062">
    <property type="entry name" value="EXOSTOSIN HEPARAN SULFATE GLYCOSYLTRANSFERASE -RELATED"/>
    <property type="match status" value="1"/>
</dbReference>
<dbReference type="Proteomes" id="UP000825935">
    <property type="component" value="Chromosome 7"/>
</dbReference>
<proteinExistence type="inferred from homology"/>
<protein>
    <recommendedName>
        <fullName evidence="6">Exostosin GT47 domain-containing protein</fullName>
    </recommendedName>
</protein>
<keyword evidence="5" id="KW-0812">Transmembrane</keyword>
<gene>
    <name evidence="7" type="ORF">KP509_07G053500</name>
</gene>
<evidence type="ECO:0000256" key="3">
    <source>
        <dbReference type="ARBA" id="ARBA00022968"/>
    </source>
</evidence>
<dbReference type="GO" id="GO:0000139">
    <property type="term" value="C:Golgi membrane"/>
    <property type="evidence" value="ECO:0007669"/>
    <property type="project" value="UniProtKB-SubCell"/>
</dbReference>
<keyword evidence="5" id="KW-0472">Membrane</keyword>
<dbReference type="InterPro" id="IPR004263">
    <property type="entry name" value="Exostosin"/>
</dbReference>
<comment type="subcellular location">
    <subcellularLocation>
        <location evidence="1">Golgi apparatus membrane</location>
        <topology evidence="1">Single-pass type II membrane protein</topology>
    </subcellularLocation>
</comment>
<dbReference type="Pfam" id="PF03016">
    <property type="entry name" value="Exostosin_GT47"/>
    <property type="match status" value="1"/>
</dbReference>
<evidence type="ECO:0000256" key="5">
    <source>
        <dbReference type="SAM" id="Phobius"/>
    </source>
</evidence>
<evidence type="ECO:0000313" key="8">
    <source>
        <dbReference type="Proteomes" id="UP000825935"/>
    </source>
</evidence>
<evidence type="ECO:0000256" key="1">
    <source>
        <dbReference type="ARBA" id="ARBA00004323"/>
    </source>
</evidence>
<evidence type="ECO:0000256" key="4">
    <source>
        <dbReference type="ARBA" id="ARBA00023034"/>
    </source>
</evidence>
<dbReference type="EMBL" id="CM035412">
    <property type="protein sequence ID" value="KAH7433067.1"/>
    <property type="molecule type" value="Genomic_DNA"/>
</dbReference>
<feature type="transmembrane region" description="Helical" evidence="5">
    <location>
        <begin position="20"/>
        <end position="45"/>
    </location>
</feature>
<keyword evidence="5" id="KW-1133">Transmembrane helix</keyword>
<dbReference type="OMA" id="ELANCSC"/>
<sequence>MGKQQQQLSPRHARSSSISAIFPCVCMLLGVLVIMFQAGPLSLMWTDNLRSSGLPIFGINTSYAEIASEGGNTDDNRFGWSAFTRNPGPAVLEIEAPPCTCFLRVSSFLGLDAVFPGKELANCSCPENTTMSLQSSAAGCDQQQAAPPCPPAAQPQKPIIRYEEPWYAKGRSWHMPARFPRCTMDACFNYSRCDSGQELLIFAYNVPAQPSKFFAKLNETRHYTDNPEKACLFLVFLDTPGLYRSNIHPRELPYWHGGLNHVLITFGDKWRNKAPIPESVGYASAMATVMHETLYRPGFDVSIPLPAKRHFSNLRHLGPFQRKYLMTFRGLRYLENDGTLRSSSDFRGMHNGADIVVVTSCRHVGNGRVRKENATIDEECKRDEAIHKSYKFDDLMNSTFGLAPAGRQPSSYRFAEILSAGGVPVLVVDNYVKPFETLIQWHRCALQFPSSEMHRIVKTIRAMKPAEVKRRQRYCLHVYERWFSSDEALLQASIASQKTRFMGAFPSWEPPLID</sequence>
<evidence type="ECO:0000313" key="7">
    <source>
        <dbReference type="EMBL" id="KAH7433067.1"/>
    </source>
</evidence>
<accession>A0A8T2UAZ2</accession>
<comment type="similarity">
    <text evidence="2">Belongs to the glycosyltransferase 47 family.</text>
</comment>
<organism evidence="7 8">
    <name type="scientific">Ceratopteris richardii</name>
    <name type="common">Triangle waterfern</name>
    <dbReference type="NCBI Taxonomy" id="49495"/>
    <lineage>
        <taxon>Eukaryota</taxon>
        <taxon>Viridiplantae</taxon>
        <taxon>Streptophyta</taxon>
        <taxon>Embryophyta</taxon>
        <taxon>Tracheophyta</taxon>
        <taxon>Polypodiopsida</taxon>
        <taxon>Polypodiidae</taxon>
        <taxon>Polypodiales</taxon>
        <taxon>Pteridineae</taxon>
        <taxon>Pteridaceae</taxon>
        <taxon>Parkerioideae</taxon>
        <taxon>Ceratopteris</taxon>
    </lineage>
</organism>
<dbReference type="GO" id="GO:0016757">
    <property type="term" value="F:glycosyltransferase activity"/>
    <property type="evidence" value="ECO:0007669"/>
    <property type="project" value="InterPro"/>
</dbReference>
<evidence type="ECO:0000256" key="2">
    <source>
        <dbReference type="ARBA" id="ARBA00010271"/>
    </source>
</evidence>
<feature type="domain" description="Exostosin GT47" evidence="6">
    <location>
        <begin position="189"/>
        <end position="462"/>
    </location>
</feature>
<dbReference type="AlphaFoldDB" id="A0A8T2UAZ2"/>
<dbReference type="InterPro" id="IPR040911">
    <property type="entry name" value="Exostosin_GT47"/>
</dbReference>
<keyword evidence="3" id="KW-0735">Signal-anchor</keyword>
<reference evidence="7" key="1">
    <citation type="submission" date="2021-08" db="EMBL/GenBank/DDBJ databases">
        <title>WGS assembly of Ceratopteris richardii.</title>
        <authorList>
            <person name="Marchant D.B."/>
            <person name="Chen G."/>
            <person name="Jenkins J."/>
            <person name="Shu S."/>
            <person name="Leebens-Mack J."/>
            <person name="Grimwood J."/>
            <person name="Schmutz J."/>
            <person name="Soltis P."/>
            <person name="Soltis D."/>
            <person name="Chen Z.-H."/>
        </authorList>
    </citation>
    <scope>NUCLEOTIDE SEQUENCE</scope>
    <source>
        <strain evidence="7">Whitten #5841</strain>
        <tissue evidence="7">Leaf</tissue>
    </source>
</reference>
<dbReference type="PANTHER" id="PTHR11062:SF73">
    <property type="entry name" value="EXOSTOSIN-LIKE 3"/>
    <property type="match status" value="1"/>
</dbReference>
<evidence type="ECO:0000259" key="6">
    <source>
        <dbReference type="Pfam" id="PF03016"/>
    </source>
</evidence>
<keyword evidence="4" id="KW-0333">Golgi apparatus</keyword>
<comment type="caution">
    <text evidence="7">The sequence shown here is derived from an EMBL/GenBank/DDBJ whole genome shotgun (WGS) entry which is preliminary data.</text>
</comment>